<dbReference type="InterPro" id="IPR024185">
    <property type="entry name" value="FTHF_cligase-like_sf"/>
</dbReference>
<comment type="similarity">
    <text evidence="1 4">Belongs to the 5-formyltetrahydrofolate cyclo-ligase family.</text>
</comment>
<evidence type="ECO:0000256" key="4">
    <source>
        <dbReference type="RuleBase" id="RU361279"/>
    </source>
</evidence>
<keyword evidence="4" id="KW-0479">Metal-binding</keyword>
<organism evidence="5 6">
    <name type="scientific">Sporosarcina gallistercoris</name>
    <dbReference type="NCBI Taxonomy" id="2762245"/>
    <lineage>
        <taxon>Bacteria</taxon>
        <taxon>Bacillati</taxon>
        <taxon>Bacillota</taxon>
        <taxon>Bacilli</taxon>
        <taxon>Bacillales</taxon>
        <taxon>Caryophanaceae</taxon>
        <taxon>Sporosarcina</taxon>
    </lineage>
</organism>
<dbReference type="GO" id="GO:0030272">
    <property type="term" value="F:5-formyltetrahydrofolate cyclo-ligase activity"/>
    <property type="evidence" value="ECO:0007669"/>
    <property type="project" value="UniProtKB-EC"/>
</dbReference>
<dbReference type="Pfam" id="PF01812">
    <property type="entry name" value="5-FTHF_cyc-lig"/>
    <property type="match status" value="1"/>
</dbReference>
<evidence type="ECO:0000313" key="5">
    <source>
        <dbReference type="EMBL" id="MBD7906822.1"/>
    </source>
</evidence>
<dbReference type="Proteomes" id="UP000659496">
    <property type="component" value="Unassembled WGS sequence"/>
</dbReference>
<dbReference type="PANTHER" id="PTHR23407:SF1">
    <property type="entry name" value="5-FORMYLTETRAHYDROFOLATE CYCLO-LIGASE"/>
    <property type="match status" value="1"/>
</dbReference>
<keyword evidence="3 4" id="KW-0067">ATP-binding</keyword>
<dbReference type="Gene3D" id="3.40.50.10420">
    <property type="entry name" value="NagB/RpiA/CoA transferase-like"/>
    <property type="match status" value="1"/>
</dbReference>
<comment type="cofactor">
    <cofactor evidence="4">
        <name>Mg(2+)</name>
        <dbReference type="ChEBI" id="CHEBI:18420"/>
    </cofactor>
</comment>
<dbReference type="PANTHER" id="PTHR23407">
    <property type="entry name" value="ATPASE INHIBITOR/5-FORMYLTETRAHYDROFOLATE CYCLO-LIGASE"/>
    <property type="match status" value="1"/>
</dbReference>
<keyword evidence="4" id="KW-0460">Magnesium</keyword>
<gene>
    <name evidence="5" type="ORF">H9659_00575</name>
</gene>
<keyword evidence="6" id="KW-1185">Reference proteome</keyword>
<reference evidence="5 6" key="1">
    <citation type="submission" date="2020-08" db="EMBL/GenBank/DDBJ databases">
        <title>A Genomic Blueprint of the Chicken Gut Microbiome.</title>
        <authorList>
            <person name="Gilroy R."/>
            <person name="Ravi A."/>
            <person name="Getino M."/>
            <person name="Pursley I."/>
            <person name="Horton D.L."/>
            <person name="Alikhan N.-F."/>
            <person name="Baker D."/>
            <person name="Gharbi K."/>
            <person name="Hall N."/>
            <person name="Watson M."/>
            <person name="Adriaenssens E.M."/>
            <person name="Foster-Nyarko E."/>
            <person name="Jarju S."/>
            <person name="Secka A."/>
            <person name="Antonio M."/>
            <person name="Oren A."/>
            <person name="Chaudhuri R."/>
            <person name="La Ragione R.M."/>
            <person name="Hildebrand F."/>
            <person name="Pallen M.J."/>
        </authorList>
    </citation>
    <scope>NUCLEOTIDE SEQUENCE [LARGE SCALE GENOMIC DNA]</scope>
    <source>
        <strain evidence="5 6">Sa3CUA8</strain>
    </source>
</reference>
<name>A0ABR8PF85_9BACL</name>
<evidence type="ECO:0000256" key="3">
    <source>
        <dbReference type="ARBA" id="ARBA00022840"/>
    </source>
</evidence>
<dbReference type="InterPro" id="IPR037171">
    <property type="entry name" value="NagB/RpiA_transferase-like"/>
</dbReference>
<dbReference type="NCBIfam" id="TIGR02727">
    <property type="entry name" value="MTHFS_bact"/>
    <property type="match status" value="1"/>
</dbReference>
<evidence type="ECO:0000256" key="1">
    <source>
        <dbReference type="ARBA" id="ARBA00010638"/>
    </source>
</evidence>
<dbReference type="InterPro" id="IPR002698">
    <property type="entry name" value="FTHF_cligase"/>
</dbReference>
<proteinExistence type="inferred from homology"/>
<accession>A0ABR8PF85</accession>
<dbReference type="SUPFAM" id="SSF100950">
    <property type="entry name" value="NagB/RpiA/CoA transferase-like"/>
    <property type="match status" value="1"/>
</dbReference>
<evidence type="ECO:0000256" key="2">
    <source>
        <dbReference type="ARBA" id="ARBA00022741"/>
    </source>
</evidence>
<dbReference type="RefSeq" id="WP_191687985.1">
    <property type="nucleotide sequence ID" value="NZ_JACSQY010000001.1"/>
</dbReference>
<protein>
    <recommendedName>
        <fullName evidence="4">5-formyltetrahydrofolate cyclo-ligase</fullName>
        <ecNumber evidence="4">6.3.3.2</ecNumber>
    </recommendedName>
</protein>
<dbReference type="EC" id="6.3.3.2" evidence="4"/>
<evidence type="ECO:0000313" key="6">
    <source>
        <dbReference type="Proteomes" id="UP000659496"/>
    </source>
</evidence>
<sequence>MRKDLLRKDHLMKLKKMSTNEYIEKSDRIHKRLLGTAEFKEAETLAITVARSTEVETRKIIEACWAAGKNVVVPKCNTKDKTMVFRKITSYEQLETVYLDLQEPDPLTTEPVWKKDIDLVIVPGVVFTMDGYRIGYGGGYYDRYLEDFSGTTLSLAFELQLADEVPIENHDLPVGKIITEEREYQCNNQD</sequence>
<dbReference type="EMBL" id="JACSQY010000001">
    <property type="protein sequence ID" value="MBD7906822.1"/>
    <property type="molecule type" value="Genomic_DNA"/>
</dbReference>
<dbReference type="PIRSF" id="PIRSF006806">
    <property type="entry name" value="FTHF_cligase"/>
    <property type="match status" value="1"/>
</dbReference>
<comment type="caution">
    <text evidence="5">The sequence shown here is derived from an EMBL/GenBank/DDBJ whole genome shotgun (WGS) entry which is preliminary data.</text>
</comment>
<comment type="catalytic activity">
    <reaction evidence="4">
        <text>(6S)-5-formyl-5,6,7,8-tetrahydrofolate + ATP = (6R)-5,10-methenyltetrahydrofolate + ADP + phosphate</text>
        <dbReference type="Rhea" id="RHEA:10488"/>
        <dbReference type="ChEBI" id="CHEBI:30616"/>
        <dbReference type="ChEBI" id="CHEBI:43474"/>
        <dbReference type="ChEBI" id="CHEBI:57455"/>
        <dbReference type="ChEBI" id="CHEBI:57457"/>
        <dbReference type="ChEBI" id="CHEBI:456216"/>
        <dbReference type="EC" id="6.3.3.2"/>
    </reaction>
</comment>
<keyword evidence="2 4" id="KW-0547">Nucleotide-binding</keyword>
<keyword evidence="5" id="KW-0436">Ligase</keyword>